<dbReference type="InterPro" id="IPR034732">
    <property type="entry name" value="EPHD"/>
</dbReference>
<evidence type="ECO:0000313" key="25">
    <source>
        <dbReference type="EMBL" id="CCI41557.1"/>
    </source>
</evidence>
<evidence type="ECO:0000256" key="2">
    <source>
        <dbReference type="ARBA" id="ARBA00022481"/>
    </source>
</evidence>
<dbReference type="GO" id="GO:0005654">
    <property type="term" value="C:nucleoplasm"/>
    <property type="evidence" value="ECO:0007669"/>
    <property type="project" value="UniProtKB-ARBA"/>
</dbReference>
<feature type="domain" description="PHD-type" evidence="21">
    <location>
        <begin position="1259"/>
        <end position="1310"/>
    </location>
</feature>
<dbReference type="SMART" id="SM00317">
    <property type="entry name" value="SET"/>
    <property type="match status" value="1"/>
</dbReference>
<dbReference type="PROSITE" id="PS51542">
    <property type="entry name" value="FYRN"/>
    <property type="match status" value="1"/>
</dbReference>
<dbReference type="CDD" id="cd10518">
    <property type="entry name" value="SET_SETD1-like"/>
    <property type="match status" value="1"/>
</dbReference>
<dbReference type="SMART" id="SM00541">
    <property type="entry name" value="FYRN"/>
    <property type="match status" value="1"/>
</dbReference>
<dbReference type="PROSITE" id="PS50280">
    <property type="entry name" value="SET"/>
    <property type="match status" value="1"/>
</dbReference>
<dbReference type="InterPro" id="IPR003616">
    <property type="entry name" value="Post-SET_dom"/>
</dbReference>
<dbReference type="Pfam" id="PF05964">
    <property type="entry name" value="FYRN"/>
    <property type="match status" value="1"/>
</dbReference>
<dbReference type="GO" id="GO:0032259">
    <property type="term" value="P:methylation"/>
    <property type="evidence" value="ECO:0007669"/>
    <property type="project" value="UniProtKB-KW"/>
</dbReference>
<proteinExistence type="predicted"/>
<dbReference type="PROSITE" id="PS50016">
    <property type="entry name" value="ZF_PHD_2"/>
    <property type="match status" value="3"/>
</dbReference>
<dbReference type="InParanoid" id="A0A024G4G0"/>
<evidence type="ECO:0000256" key="8">
    <source>
        <dbReference type="ARBA" id="ARBA00022737"/>
    </source>
</evidence>
<feature type="domain" description="PHD-type" evidence="24">
    <location>
        <begin position="1705"/>
        <end position="1813"/>
    </location>
</feature>
<evidence type="ECO:0000256" key="5">
    <source>
        <dbReference type="ARBA" id="ARBA00022679"/>
    </source>
</evidence>
<dbReference type="EMBL" id="CAIX01000021">
    <property type="protein sequence ID" value="CCI41557.1"/>
    <property type="molecule type" value="Genomic_DNA"/>
</dbReference>
<keyword evidence="9 18" id="KW-0863">Zinc-finger</keyword>
<dbReference type="Proteomes" id="UP000053237">
    <property type="component" value="Unassembled WGS sequence"/>
</dbReference>
<dbReference type="InterPro" id="IPR019787">
    <property type="entry name" value="Znf_PHD-finger"/>
</dbReference>
<dbReference type="GO" id="GO:0008270">
    <property type="term" value="F:zinc ion binding"/>
    <property type="evidence" value="ECO:0007669"/>
    <property type="project" value="UniProtKB-KW"/>
</dbReference>
<dbReference type="SUPFAM" id="SSF82199">
    <property type="entry name" value="SET domain"/>
    <property type="match status" value="1"/>
</dbReference>
<dbReference type="SMART" id="SM00508">
    <property type="entry name" value="PostSET"/>
    <property type="match status" value="1"/>
</dbReference>
<keyword evidence="16" id="KW-0539">Nucleus</keyword>
<evidence type="ECO:0000259" key="24">
    <source>
        <dbReference type="PROSITE" id="PS51805"/>
    </source>
</evidence>
<evidence type="ECO:0000259" key="20">
    <source>
        <dbReference type="PROSITE" id="PS50014"/>
    </source>
</evidence>
<dbReference type="InterPro" id="IPR011011">
    <property type="entry name" value="Znf_FYVE_PHD"/>
</dbReference>
<dbReference type="STRING" id="65357.A0A024G4G0"/>
<evidence type="ECO:0000256" key="19">
    <source>
        <dbReference type="SAM" id="MobiDB-lite"/>
    </source>
</evidence>
<organism evidence="25 26">
    <name type="scientific">Albugo candida</name>
    <dbReference type="NCBI Taxonomy" id="65357"/>
    <lineage>
        <taxon>Eukaryota</taxon>
        <taxon>Sar</taxon>
        <taxon>Stramenopiles</taxon>
        <taxon>Oomycota</taxon>
        <taxon>Peronosporomycetes</taxon>
        <taxon>Albuginales</taxon>
        <taxon>Albuginaceae</taxon>
        <taxon>Albugo</taxon>
    </lineage>
</organism>
<keyword evidence="11" id="KW-0156">Chromatin regulator</keyword>
<reference evidence="25 26" key="1">
    <citation type="submission" date="2012-05" db="EMBL/GenBank/DDBJ databases">
        <title>Recombination and specialization in a pathogen metapopulation.</title>
        <authorList>
            <person name="Gardiner A."/>
            <person name="Kemen E."/>
            <person name="Schultz-Larsen T."/>
            <person name="MacLean D."/>
            <person name="Van Oosterhout C."/>
            <person name="Jones J.D.G."/>
        </authorList>
    </citation>
    <scope>NUCLEOTIDE SEQUENCE [LARGE SCALE GENOMIC DNA]</scope>
    <source>
        <strain evidence="25 26">Ac Nc2</strain>
    </source>
</reference>
<protein>
    <recommendedName>
        <fullName evidence="27">Histone-lysine N-methyltransferase</fullName>
    </recommendedName>
</protein>
<dbReference type="InterPro" id="IPR013083">
    <property type="entry name" value="Znf_RING/FYVE/PHD"/>
</dbReference>
<evidence type="ECO:0000256" key="4">
    <source>
        <dbReference type="ARBA" id="ARBA00022603"/>
    </source>
</evidence>
<dbReference type="InterPro" id="IPR001487">
    <property type="entry name" value="Bromodomain"/>
</dbReference>
<evidence type="ECO:0000256" key="7">
    <source>
        <dbReference type="ARBA" id="ARBA00022723"/>
    </source>
</evidence>
<dbReference type="GO" id="GO:0016279">
    <property type="term" value="F:protein-lysine N-methyltransferase activity"/>
    <property type="evidence" value="ECO:0007669"/>
    <property type="project" value="UniProtKB-ARBA"/>
</dbReference>
<evidence type="ECO:0000256" key="13">
    <source>
        <dbReference type="ARBA" id="ARBA00023117"/>
    </source>
</evidence>
<evidence type="ECO:0000256" key="6">
    <source>
        <dbReference type="ARBA" id="ARBA00022691"/>
    </source>
</evidence>
<keyword evidence="8" id="KW-0677">Repeat</keyword>
<sequence>MRFICVRCKDTFLFAADGDTSSNSNTLPYSFSSPLAVSRCSKCNGYYHTQCDERLAGLKNSFGDKFETKTFTCYNCSPSNNDLGDSLVIPLAAYIANKQTQEVSDSDSHAGAESESNGQSAAFTKMETVENVSIQSKEPWGVKETDNLVKKANFSLESEKESEKESDTLLHSPHSDSEIQQFIQKCSCCHQFRLSSDQQTLCIHCEAEIVHTRCFHRWFHERSQLWPNQIMNQIGPQWKAHAQLLEQKQRNVTTPSHRKKVKYRTSERSNSSKNEMQWREWLQNATKTLIFCADCVYRQLASSNQKEGFIAQQIIGQVVPITLKLKESKQTLQNCSRCRGSFCISPQALSHDEAGRWECIHCMKTPFIETPSDLKRLRKSVFHLKQRKARTESVKRIAKKPNSKRQVVKVETPIQWPQPVVVRESLPADPTNERFVSLNNSSLNLTHGLVGDHEAIHMTPNECSEKSIATSLTSAFRPSREPHTLEERSHVPITCDDCQQTYHLIVGKGPWTDTSLHIDDKEYSDRQTEAACGVMLARALDTNATTPPCSPWFCLTCLKRMKRSRKRKRFRYSKQMLLAMEIFGKRLETHTHTQVPYPMERPASVQLTGNRFLGSIVLIFSPIDRVWLQGYVASCTESKMFEVVFADGVRQSLPLDSLPVLYPRKDPLIEIERDSDRFLARLLHANKWAQHILSDEFSKAEAFFLVQLLCGEDVRPLGAVHYVPKAVCRPYNSLPSSPFDAFVQKEQLRTQQHALIACRKTAIRFPEMLLHAKVRLSQDAMHWSQVTEYDASSREFTLSSERTCARIAHTQLSAQLVAVDPHSLAESDQKLCASCRLPSMNPNESLVSCQRCKHNFHATCTDPPYVNSIVIRDPYDHSELESVSLPFICAECDVCAGCNQSRDEEIWIRWRLPLTIVSLCAACEPLYRTDQFCSVCYRILNALTPRKELSLLSCSTCRRYIHPECEGRQHTETSLLPFRQCDAHAEAQFALKEAMEKAFSFPVNGIPIPTIDLWASNAPDAKLSEEIASELTFDTSPTDWQHFQCLRCRQVTALSFIKKLAQQDKLQVFSSPVTREIAPASYFEIIKEPMDVATMQHKVLTAERYVDTQFRALQDDFELICFNAVTFNSKENDFWIWREAWRFYGKGLKLARRCFGTEHSYGDKYLTVMLQAAQRQLPPNSAIKRALLHRHESRIVQHTPTQKPQETIQHDRSDSTSTLARKWTLQTDLRPVRISLWETEENLIVMRWTRSFAHTYAWLDLCVVCASSDPSGTLVFCADCAQAVHTFCVISDACAWNRSNAFYCPNCIECRVCHKREGVLTCPKCGKGAHKTCMDPPIDSEQARKAHAFLRLDTVTTVYCGQCVECKQCQTPGASNTYSFVSDLCLQCCERQQQWIQQSTRQFTKKKRTTDKCPICMEKWDHNDALIQCDVCDRWMHPTCDPLVTETYPSLTCDRNALYVCPHCRKKNRSHLNAPNGSLEEQRKRWKLSVAVADTQAIRRSCHTQWKHAREQVARMRRWKHCQAHIAIYLYILRLGEQCLTKLALENTTQRAIHRVPQWLYAKASRYIRFKRYARGPRASERRKTRKHEQVYSLHGLQAHPPDAMATIVSQAASCAALIACARLLYGHPPLTPVVLHVLGIPVDRKPTNRNLSSDVLDALRSKEIALSLENDIQMIKSQYARRSARKNVPKEPERHIAPLSCVETRACALCARIGDESTCGRLLYLADVELWTHLFCALWAHGTAYDPILRLIVKCAHARSKSRHNRCQVCGHTGASIVCAATRCPRQYHFPCAVRAGCVFSSAWNVWCPESTHAEACVGNRVDPNAEIGKVRMDSAVYPTTIDSKQILQTLYTTQTICYRIGTLTVHSLGNIVIGNPNFHSQTSIFPLGFRSTRIYWSSTPYKRCLYECTIRPHADKEPQALLRPLFVMVPSDDPTCRIEAFSAQHAVEQLYKRIGKTYRLRGDEFFGFGRREIAREIEMLPSAATTAIPSHRFWAPKVNSKVYEFAYVLPTSTAMKSAMEMVQTLFSLEHRALSSTGAARTDGLAVTGGKHAGAHAHVSRSFGAKQTTLASDKLIVHAGAIQASSNATPQATASASGSGSGSGVMMDIEHLPMAMQYRELRRRPFEDRLQVCKSAIHGYGLFTKEALSEGQAIVEYQGELISQQVADVREALYEEMGVGSCYLFRLDATTIIDATTTGNLARFINHSCDPKAFARSVTVENDKKKILIFAKRHIMAGEEITYDYKFPIEEEALRCDCGAPNCVGRMN</sequence>
<dbReference type="InterPro" id="IPR046341">
    <property type="entry name" value="SET_dom_sf"/>
</dbReference>
<keyword evidence="12" id="KW-0805">Transcription regulation</keyword>
<dbReference type="Gene3D" id="2.170.270.10">
    <property type="entry name" value="SET domain"/>
    <property type="match status" value="1"/>
</dbReference>
<dbReference type="Pfam" id="PF13832">
    <property type="entry name" value="zf-HC5HC2H_2"/>
    <property type="match status" value="1"/>
</dbReference>
<dbReference type="PROSITE" id="PS51543">
    <property type="entry name" value="FYRC"/>
    <property type="match status" value="1"/>
</dbReference>
<evidence type="ECO:0008006" key="27">
    <source>
        <dbReference type="Google" id="ProtNLM"/>
    </source>
</evidence>
<evidence type="ECO:0000256" key="3">
    <source>
        <dbReference type="ARBA" id="ARBA00022553"/>
    </source>
</evidence>
<dbReference type="SUPFAM" id="SSF47370">
    <property type="entry name" value="Bromodomain"/>
    <property type="match status" value="1"/>
</dbReference>
<evidence type="ECO:0000256" key="10">
    <source>
        <dbReference type="ARBA" id="ARBA00022833"/>
    </source>
</evidence>
<dbReference type="PROSITE" id="PS51805">
    <property type="entry name" value="EPHD"/>
    <property type="match status" value="1"/>
</dbReference>
<feature type="domain" description="PHD-type" evidence="21">
    <location>
        <begin position="1410"/>
        <end position="1467"/>
    </location>
</feature>
<evidence type="ECO:0000259" key="22">
    <source>
        <dbReference type="PROSITE" id="PS50280"/>
    </source>
</evidence>
<evidence type="ECO:0000256" key="1">
    <source>
        <dbReference type="ARBA" id="ARBA00004123"/>
    </source>
</evidence>
<keyword evidence="10" id="KW-0862">Zinc</keyword>
<feature type="domain" description="Post-SET" evidence="23">
    <location>
        <begin position="2253"/>
        <end position="2269"/>
    </location>
</feature>
<evidence type="ECO:0000259" key="23">
    <source>
        <dbReference type="PROSITE" id="PS50868"/>
    </source>
</evidence>
<keyword evidence="7" id="KW-0479">Metal-binding</keyword>
<name>A0A024G4G0_9STRA</name>
<keyword evidence="14" id="KW-0238">DNA-binding</keyword>
<dbReference type="SMART" id="SM00249">
    <property type="entry name" value="PHD"/>
    <property type="match status" value="7"/>
</dbReference>
<dbReference type="InterPro" id="IPR001841">
    <property type="entry name" value="Znf_RING"/>
</dbReference>
<evidence type="ECO:0000256" key="9">
    <source>
        <dbReference type="ARBA" id="ARBA00022771"/>
    </source>
</evidence>
<evidence type="ECO:0000256" key="11">
    <source>
        <dbReference type="ARBA" id="ARBA00022853"/>
    </source>
</evidence>
<dbReference type="PANTHER" id="PTHR45888:SF5">
    <property type="entry name" value="D4, ISOFORM A"/>
    <property type="match status" value="1"/>
</dbReference>
<dbReference type="SUPFAM" id="SSF57903">
    <property type="entry name" value="FYVE/PHD zinc finger"/>
    <property type="match status" value="3"/>
</dbReference>
<evidence type="ECO:0000259" key="21">
    <source>
        <dbReference type="PROSITE" id="PS50016"/>
    </source>
</evidence>
<dbReference type="InterPro" id="IPR036427">
    <property type="entry name" value="Bromodomain-like_sf"/>
</dbReference>
<keyword evidence="6" id="KW-0949">S-adenosyl-L-methionine</keyword>
<evidence type="ECO:0000256" key="14">
    <source>
        <dbReference type="ARBA" id="ARBA00023125"/>
    </source>
</evidence>
<feature type="region of interest" description="Disordered" evidence="19">
    <location>
        <begin position="250"/>
        <end position="269"/>
    </location>
</feature>
<keyword evidence="4" id="KW-0489">Methyltransferase</keyword>
<evidence type="ECO:0000313" key="26">
    <source>
        <dbReference type="Proteomes" id="UP000053237"/>
    </source>
</evidence>
<evidence type="ECO:0000256" key="17">
    <source>
        <dbReference type="PROSITE-ProRule" id="PRU00035"/>
    </source>
</evidence>
<keyword evidence="26" id="KW-1185">Reference proteome</keyword>
<comment type="caution">
    <text evidence="25">The sequence shown here is derived from an EMBL/GenBank/DDBJ whole genome shotgun (WGS) entry which is preliminary data.</text>
</comment>
<keyword evidence="15" id="KW-0804">Transcription</keyword>
<dbReference type="Pfam" id="PF00856">
    <property type="entry name" value="SET"/>
    <property type="match status" value="1"/>
</dbReference>
<dbReference type="InterPro" id="IPR003889">
    <property type="entry name" value="FYrich_C"/>
</dbReference>
<comment type="subcellular location">
    <subcellularLocation>
        <location evidence="1">Nucleus</location>
    </subcellularLocation>
</comment>
<dbReference type="GO" id="GO:0140938">
    <property type="term" value="F:histone H3 methyltransferase activity"/>
    <property type="evidence" value="ECO:0007669"/>
    <property type="project" value="UniProtKB-ARBA"/>
</dbReference>
<feature type="domain" description="PHD-type" evidence="21">
    <location>
        <begin position="829"/>
        <end position="895"/>
    </location>
</feature>
<dbReference type="Pfam" id="PF00439">
    <property type="entry name" value="Bromodomain"/>
    <property type="match status" value="1"/>
</dbReference>
<dbReference type="OrthoDB" id="308383at2759"/>
<keyword evidence="2" id="KW-0488">Methylation</keyword>
<dbReference type="PANTHER" id="PTHR45888">
    <property type="entry name" value="HL01030P-RELATED"/>
    <property type="match status" value="1"/>
</dbReference>
<keyword evidence="5" id="KW-0808">Transferase</keyword>
<gene>
    <name evidence="25" type="ORF">BN9_023410</name>
</gene>
<feature type="region of interest" description="Disordered" evidence="19">
    <location>
        <begin position="102"/>
        <end position="122"/>
    </location>
</feature>
<dbReference type="GO" id="GO:0003677">
    <property type="term" value="F:DNA binding"/>
    <property type="evidence" value="ECO:0007669"/>
    <property type="project" value="UniProtKB-KW"/>
</dbReference>
<keyword evidence="3" id="KW-0597">Phosphoprotein</keyword>
<dbReference type="Gene3D" id="3.30.160.360">
    <property type="match status" value="1"/>
</dbReference>
<dbReference type="Gene3D" id="3.30.40.10">
    <property type="entry name" value="Zinc/RING finger domain, C3HC4 (zinc finger)"/>
    <property type="match status" value="4"/>
</dbReference>
<accession>A0A024G4G0</accession>
<feature type="domain" description="Bromo" evidence="20">
    <location>
        <begin position="1061"/>
        <end position="1135"/>
    </location>
</feature>
<dbReference type="Gene3D" id="1.20.920.10">
    <property type="entry name" value="Bromodomain-like"/>
    <property type="match status" value="1"/>
</dbReference>
<keyword evidence="13 17" id="KW-0103">Bromodomain</keyword>
<dbReference type="InterPro" id="IPR003888">
    <property type="entry name" value="FYrich_N"/>
</dbReference>
<evidence type="ECO:0000256" key="18">
    <source>
        <dbReference type="PROSITE-ProRule" id="PRU00146"/>
    </source>
</evidence>
<dbReference type="SMART" id="SM00297">
    <property type="entry name" value="BROMO"/>
    <property type="match status" value="1"/>
</dbReference>
<feature type="domain" description="SET" evidence="22">
    <location>
        <begin position="2129"/>
        <end position="2247"/>
    </location>
</feature>
<dbReference type="InterPro" id="IPR001965">
    <property type="entry name" value="Znf_PHD"/>
</dbReference>
<dbReference type="PROSITE" id="PS50014">
    <property type="entry name" value="BROMODOMAIN_2"/>
    <property type="match status" value="1"/>
</dbReference>
<dbReference type="InterPro" id="IPR001214">
    <property type="entry name" value="SET_dom"/>
</dbReference>
<dbReference type="InterPro" id="IPR019786">
    <property type="entry name" value="Zinc_finger_PHD-type_CS"/>
</dbReference>
<dbReference type="PROSITE" id="PS50868">
    <property type="entry name" value="POST_SET"/>
    <property type="match status" value="1"/>
</dbReference>
<evidence type="ECO:0000256" key="16">
    <source>
        <dbReference type="ARBA" id="ARBA00023242"/>
    </source>
</evidence>
<dbReference type="SMART" id="SM00184">
    <property type="entry name" value="RING"/>
    <property type="match status" value="5"/>
</dbReference>
<evidence type="ECO:0000256" key="15">
    <source>
        <dbReference type="ARBA" id="ARBA00023163"/>
    </source>
</evidence>
<evidence type="ECO:0000256" key="12">
    <source>
        <dbReference type="ARBA" id="ARBA00023015"/>
    </source>
</evidence>
<dbReference type="Pfam" id="PF00628">
    <property type="entry name" value="PHD"/>
    <property type="match status" value="1"/>
</dbReference>
<dbReference type="PROSITE" id="PS01359">
    <property type="entry name" value="ZF_PHD_1"/>
    <property type="match status" value="1"/>
</dbReference>